<evidence type="ECO:0000256" key="7">
    <source>
        <dbReference type="PIRSR" id="PIRSR602403-1"/>
    </source>
</evidence>
<evidence type="ECO:0000313" key="9">
    <source>
        <dbReference type="EMBL" id="QRD90511.1"/>
    </source>
</evidence>
<name>A0A7U2MV88_ASPFN</name>
<keyword evidence="5 7" id="KW-0408">Iron</keyword>
<evidence type="ECO:0000313" key="10">
    <source>
        <dbReference type="Proteomes" id="UP000596276"/>
    </source>
</evidence>
<dbReference type="PRINTS" id="PR00465">
    <property type="entry name" value="EP450IV"/>
</dbReference>
<accession>A0A7U2MV88</accession>
<dbReference type="InterPro" id="IPR001128">
    <property type="entry name" value="Cyt_P450"/>
</dbReference>
<keyword evidence="8" id="KW-1133">Transmembrane helix</keyword>
<dbReference type="PANTHER" id="PTHR46206">
    <property type="entry name" value="CYTOCHROME P450"/>
    <property type="match status" value="1"/>
</dbReference>
<evidence type="ECO:0000256" key="1">
    <source>
        <dbReference type="ARBA" id="ARBA00001971"/>
    </source>
</evidence>
<feature type="transmembrane region" description="Helical" evidence="8">
    <location>
        <begin position="311"/>
        <end position="336"/>
    </location>
</feature>
<dbReference type="EMBL" id="CP044618">
    <property type="protein sequence ID" value="QRD90511.1"/>
    <property type="molecule type" value="Genomic_DNA"/>
</dbReference>
<keyword evidence="6" id="KW-0503">Monooxygenase</keyword>
<comment type="similarity">
    <text evidence="2">Belongs to the cytochrome P450 family.</text>
</comment>
<evidence type="ECO:0000256" key="4">
    <source>
        <dbReference type="ARBA" id="ARBA00023002"/>
    </source>
</evidence>
<sequence>MDYMDYLKEMGLARHWVPIFVGLLAFYFIMERSTANASRTSLPIVKHFKLLPPFFNRILYVVKAPFLIYYGYEKYKSKPFRILKLDGDLVVLPQKYLEEVGGLHSRQASLVEYPGRMYQHTHKQRVAGAHCFGEVESSFGLLLHQISHYMLCISADFQIIDRQIPRLLFELHHAFSAVVPYCEGRYVPINLYHMILKLVTHSTSRIIIGQRLCRSEQWINTITKCTYDVRIAVKQLQLVPRFLRRLAAPFLPSVQRLETQLRWIAEQLILPMIQHRRRRELNDPSYKKQEDFLQWMMDLADNDLDRDPMNLAYGLMITMALAVVQTSTMLITHAMYDLMVHPEYLEPLREEIHETLTNGWIRASLSDFGAQRRLDSFLHESQRLNPPSEVSAQRVLGRPLTLSDGVTLPKGTHVCFPSGPMSRDPTVVPDPLTFDGFRWCKDLNAPDGSLTDVSPANLHFGFGGQACHGRFFGAVIAKAVMSRLLAEYDLKFEEGQSGRPENIVNGEQIMPSISTKVLIKKKNVDI</sequence>
<dbReference type="VEuPathDB" id="FungiDB:AFLA_011939"/>
<evidence type="ECO:0000256" key="6">
    <source>
        <dbReference type="ARBA" id="ARBA00023033"/>
    </source>
</evidence>
<evidence type="ECO:0000256" key="2">
    <source>
        <dbReference type="ARBA" id="ARBA00010617"/>
    </source>
</evidence>
<dbReference type="GO" id="GO:0004497">
    <property type="term" value="F:monooxygenase activity"/>
    <property type="evidence" value="ECO:0007669"/>
    <property type="project" value="UniProtKB-KW"/>
</dbReference>
<reference evidence="10" key="1">
    <citation type="journal article" date="2021" name="G3 (Bethesda)">
        <title>Chromosome assembled and annotated genome sequence of Aspergillus flavus NRRL 3357.</title>
        <authorList>
            <person name="Skerker J.M."/>
            <person name="Pianalto K.M."/>
            <person name="Mondo S.J."/>
            <person name="Yang K."/>
            <person name="Arkin A.P."/>
            <person name="Keller N.P."/>
            <person name="Grigoriev I.V."/>
            <person name="Louise Glass N.L."/>
        </authorList>
    </citation>
    <scope>NUCLEOTIDE SEQUENCE [LARGE SCALE GENOMIC DNA]</scope>
    <source>
        <strain evidence="10">ATCC 200026 / FGSC A1120 / IAM 13836 / NRRL 3357 / JCM 12722 / SRRC 167</strain>
    </source>
</reference>
<dbReference type="GO" id="GO:0019748">
    <property type="term" value="P:secondary metabolic process"/>
    <property type="evidence" value="ECO:0007669"/>
    <property type="project" value="UniProtKB-ARBA"/>
</dbReference>
<dbReference type="PANTHER" id="PTHR46206:SF7">
    <property type="entry name" value="P450, PUTATIVE (EUROFUNG)-RELATED"/>
    <property type="match status" value="1"/>
</dbReference>
<dbReference type="SUPFAM" id="SSF48264">
    <property type="entry name" value="Cytochrome P450"/>
    <property type="match status" value="1"/>
</dbReference>
<proteinExistence type="inferred from homology"/>
<evidence type="ECO:0000256" key="3">
    <source>
        <dbReference type="ARBA" id="ARBA00022723"/>
    </source>
</evidence>
<feature type="binding site" description="axial binding residue" evidence="7">
    <location>
        <position position="467"/>
    </location>
    <ligand>
        <name>heme</name>
        <dbReference type="ChEBI" id="CHEBI:30413"/>
    </ligand>
    <ligandPart>
        <name>Fe</name>
        <dbReference type="ChEBI" id="CHEBI:18248"/>
    </ligandPart>
</feature>
<gene>
    <name evidence="9" type="ORF">F9C07_10648</name>
</gene>
<dbReference type="Pfam" id="PF00067">
    <property type="entry name" value="p450"/>
    <property type="match status" value="1"/>
</dbReference>
<keyword evidence="8" id="KW-0812">Transmembrane</keyword>
<dbReference type="Proteomes" id="UP000596276">
    <property type="component" value="Chromosome 4"/>
</dbReference>
<keyword evidence="7" id="KW-0349">Heme</keyword>
<dbReference type="OMA" id="GEQIMPN"/>
<dbReference type="InterPro" id="IPR036396">
    <property type="entry name" value="Cyt_P450_sf"/>
</dbReference>
<comment type="cofactor">
    <cofactor evidence="1 7">
        <name>heme</name>
        <dbReference type="ChEBI" id="CHEBI:30413"/>
    </cofactor>
</comment>
<keyword evidence="8" id="KW-0472">Membrane</keyword>
<dbReference type="GO" id="GO:0020037">
    <property type="term" value="F:heme binding"/>
    <property type="evidence" value="ECO:0007669"/>
    <property type="project" value="InterPro"/>
</dbReference>
<dbReference type="AlphaFoldDB" id="A0A7U2MV88"/>
<dbReference type="InterPro" id="IPR002403">
    <property type="entry name" value="Cyt_P450_E_grp-IV"/>
</dbReference>
<dbReference type="GO" id="GO:0005506">
    <property type="term" value="F:iron ion binding"/>
    <property type="evidence" value="ECO:0007669"/>
    <property type="project" value="InterPro"/>
</dbReference>
<keyword evidence="10" id="KW-1185">Reference proteome</keyword>
<dbReference type="GO" id="GO:0016705">
    <property type="term" value="F:oxidoreductase activity, acting on paired donors, with incorporation or reduction of molecular oxygen"/>
    <property type="evidence" value="ECO:0007669"/>
    <property type="project" value="InterPro"/>
</dbReference>
<organism evidence="9 10">
    <name type="scientific">Aspergillus flavus (strain ATCC 200026 / FGSC A1120 / IAM 13836 / NRRL 3357 / JCM 12722 / SRRC 167)</name>
    <dbReference type="NCBI Taxonomy" id="332952"/>
    <lineage>
        <taxon>Eukaryota</taxon>
        <taxon>Fungi</taxon>
        <taxon>Dikarya</taxon>
        <taxon>Ascomycota</taxon>
        <taxon>Pezizomycotina</taxon>
        <taxon>Eurotiomycetes</taxon>
        <taxon>Eurotiomycetidae</taxon>
        <taxon>Eurotiales</taxon>
        <taxon>Aspergillaceae</taxon>
        <taxon>Aspergillus</taxon>
        <taxon>Aspergillus subgen. Circumdati</taxon>
    </lineage>
</organism>
<evidence type="ECO:0000256" key="5">
    <source>
        <dbReference type="ARBA" id="ARBA00023004"/>
    </source>
</evidence>
<feature type="transmembrane region" description="Helical" evidence="8">
    <location>
        <begin position="12"/>
        <end position="30"/>
    </location>
</feature>
<keyword evidence="3 7" id="KW-0479">Metal-binding</keyword>
<dbReference type="VEuPathDB" id="FungiDB:F9C07_10648"/>
<dbReference type="CDD" id="cd11041">
    <property type="entry name" value="CYP503A1-like"/>
    <property type="match status" value="1"/>
</dbReference>
<feature type="transmembrane region" description="Helical" evidence="8">
    <location>
        <begin position="50"/>
        <end position="72"/>
    </location>
</feature>
<keyword evidence="4" id="KW-0560">Oxidoreductase</keyword>
<protein>
    <submittedName>
        <fullName evidence="9">Cytochrome P450 monooxygenase SirB-like protein</fullName>
    </submittedName>
</protein>
<dbReference type="Gene3D" id="1.10.630.10">
    <property type="entry name" value="Cytochrome P450"/>
    <property type="match status" value="1"/>
</dbReference>
<evidence type="ECO:0000256" key="8">
    <source>
        <dbReference type="SAM" id="Phobius"/>
    </source>
</evidence>